<evidence type="ECO:0008006" key="4">
    <source>
        <dbReference type="Google" id="ProtNLM"/>
    </source>
</evidence>
<dbReference type="Gene3D" id="3.40.50.300">
    <property type="entry name" value="P-loop containing nucleotide triphosphate hydrolases"/>
    <property type="match status" value="1"/>
</dbReference>
<gene>
    <name evidence="2" type="ORF">SSX86_027376</name>
</gene>
<dbReference type="Gene3D" id="1.20.272.10">
    <property type="match status" value="1"/>
</dbReference>
<accession>A0AAP0CHV0</accession>
<dbReference type="GO" id="GO:0006281">
    <property type="term" value="P:DNA repair"/>
    <property type="evidence" value="ECO:0007669"/>
    <property type="project" value="TreeGrafter"/>
</dbReference>
<name>A0AAP0CHV0_9ASTR</name>
<dbReference type="GO" id="GO:0006261">
    <property type="term" value="P:DNA-templated DNA replication"/>
    <property type="evidence" value="ECO:0007669"/>
    <property type="project" value="TreeGrafter"/>
</dbReference>
<dbReference type="Proteomes" id="UP001408789">
    <property type="component" value="Unassembled WGS sequence"/>
</dbReference>
<evidence type="ECO:0000313" key="2">
    <source>
        <dbReference type="EMBL" id="KAK9056286.1"/>
    </source>
</evidence>
<evidence type="ECO:0000256" key="1">
    <source>
        <dbReference type="SAM" id="MobiDB-lite"/>
    </source>
</evidence>
<dbReference type="PANTHER" id="PTHR11669">
    <property type="entry name" value="REPLICATION FACTOR C / DNA POLYMERASE III GAMMA-TAU SUBUNIT"/>
    <property type="match status" value="1"/>
</dbReference>
<dbReference type="SUPFAM" id="SSF52540">
    <property type="entry name" value="P-loop containing nucleoside triphosphate hydrolases"/>
    <property type="match status" value="1"/>
</dbReference>
<dbReference type="FunFam" id="1.10.8.60:FF:000030">
    <property type="entry name" value="replication factor C subunit 3"/>
    <property type="match status" value="1"/>
</dbReference>
<feature type="compositionally biased region" description="Basic and acidic residues" evidence="1">
    <location>
        <begin position="227"/>
        <end position="240"/>
    </location>
</feature>
<dbReference type="Pfam" id="PF22534">
    <property type="entry name" value="RFC_C"/>
    <property type="match status" value="1"/>
</dbReference>
<dbReference type="GO" id="GO:0005663">
    <property type="term" value="C:DNA replication factor C complex"/>
    <property type="evidence" value="ECO:0007669"/>
    <property type="project" value="TreeGrafter"/>
</dbReference>
<dbReference type="PANTHER" id="PTHR11669:SF52">
    <property type="entry name" value="OS10G0574500 PROTEIN"/>
    <property type="match status" value="1"/>
</dbReference>
<dbReference type="Gene3D" id="1.10.8.60">
    <property type="match status" value="1"/>
</dbReference>
<dbReference type="SUPFAM" id="SSF48019">
    <property type="entry name" value="post-AAA+ oligomerization domain-like"/>
    <property type="match status" value="1"/>
</dbReference>
<dbReference type="EMBL" id="JBCNJP010000025">
    <property type="protein sequence ID" value="KAK9056286.1"/>
    <property type="molecule type" value="Genomic_DNA"/>
</dbReference>
<dbReference type="GO" id="GO:0003689">
    <property type="term" value="F:DNA clamp loader activity"/>
    <property type="evidence" value="ECO:0007669"/>
    <property type="project" value="TreeGrafter"/>
</dbReference>
<dbReference type="GO" id="GO:0005634">
    <property type="term" value="C:nucleus"/>
    <property type="evidence" value="ECO:0007669"/>
    <property type="project" value="TreeGrafter"/>
</dbReference>
<dbReference type="InterPro" id="IPR008921">
    <property type="entry name" value="DNA_pol3_clamp-load_cplx_C"/>
</dbReference>
<feature type="region of interest" description="Disordered" evidence="1">
    <location>
        <begin position="217"/>
        <end position="267"/>
    </location>
</feature>
<organism evidence="2 3">
    <name type="scientific">Deinandra increscens subsp. villosa</name>
    <dbReference type="NCBI Taxonomy" id="3103831"/>
    <lineage>
        <taxon>Eukaryota</taxon>
        <taxon>Viridiplantae</taxon>
        <taxon>Streptophyta</taxon>
        <taxon>Embryophyta</taxon>
        <taxon>Tracheophyta</taxon>
        <taxon>Spermatophyta</taxon>
        <taxon>Magnoliopsida</taxon>
        <taxon>eudicotyledons</taxon>
        <taxon>Gunneridae</taxon>
        <taxon>Pentapetalae</taxon>
        <taxon>asterids</taxon>
        <taxon>campanulids</taxon>
        <taxon>Asterales</taxon>
        <taxon>Asteraceae</taxon>
        <taxon>Asteroideae</taxon>
        <taxon>Heliantheae alliance</taxon>
        <taxon>Madieae</taxon>
        <taxon>Madiinae</taxon>
        <taxon>Deinandra</taxon>
    </lineage>
</organism>
<comment type="caution">
    <text evidence="2">The sequence shown here is derived from an EMBL/GenBank/DDBJ whole genome shotgun (WGS) entry which is preliminary data.</text>
</comment>
<dbReference type="InterPro" id="IPR027417">
    <property type="entry name" value="P-loop_NTPase"/>
</dbReference>
<reference evidence="2 3" key="1">
    <citation type="submission" date="2024-04" db="EMBL/GenBank/DDBJ databases">
        <title>The reference genome of an endangered Asteraceae, Deinandra increscens subsp. villosa, native to the Central Coast of California.</title>
        <authorList>
            <person name="Guilliams M."/>
            <person name="Hasenstab-Lehman K."/>
            <person name="Meyer R."/>
            <person name="Mcevoy S."/>
        </authorList>
    </citation>
    <scope>NUCLEOTIDE SEQUENCE [LARGE SCALE GENOMIC DNA]</scope>
    <source>
        <tissue evidence="2">Leaf</tissue>
    </source>
</reference>
<proteinExistence type="predicted"/>
<keyword evidence="3" id="KW-1185">Reference proteome</keyword>
<dbReference type="AlphaFoldDB" id="A0AAP0CHV0"/>
<sequence length="672" mass="76335">MKSPHVSPEPLPFLTDGAEKPPTRPTASLKTSRMGKVAGHWVFKRKPSSATTTLTKENLEQFNNCVEYKTRMISPYYKGLLFTEKAPGTSSEAESPNTIAHDFQNLSMSSPYYKGLLYTEKVAVPGTTFEAECTTTAATTTTSAIQAHHEFMNMNSSSPYYKGLLNQATSPDRESVATTVVSSSSRASFSVKMQEWAGAGCFLFRAKDETPPTMVKVYSTESSNQESLRERETLGERGSEDATSPQQQQQLSPTTLPPTSSPPDNKRVVVNVDQEPKDDGDVNDGKKMKFKWADRYRPETLEEFICNQDTVIQLQETLNKDGECPHFIFEGQAGVGKRTMIWALLRQTYGSDKVQARDQCKTFNLKGEGVSSINVNVKESSQHVEVNLTELKGFEKHVIVELIKEANMQTSNARCSNENCRAIILHEADKLSTDALLYIRWVIERYKGCHKVFFCCQDASKLQHLMSICKLIQFLPPSNKEIVEVLELIARREKIDLPRKLAERIAINSKNNLRQAIRSFEATWHHNAHLEEDDIILTGWEDDIADIAKRIVEQQSPKQLYEIRRKLQNLIDHSVPPEFIFETLEVELKRNVDESMHKQIEKIYKEYTSKGSERFSNDERKKLIQQFMNIEECIAKFMSCYKNHLANQIVQDMAESEDQPLKMSGPTAINNK</sequence>
<dbReference type="InterPro" id="IPR050238">
    <property type="entry name" value="DNA_Rep/Repair_Clamp_Loader"/>
</dbReference>
<evidence type="ECO:0000313" key="3">
    <source>
        <dbReference type="Proteomes" id="UP001408789"/>
    </source>
</evidence>
<dbReference type="Pfam" id="PF21960">
    <property type="entry name" value="RCF1-5-like_lid"/>
    <property type="match status" value="1"/>
</dbReference>
<feature type="compositionally biased region" description="Low complexity" evidence="1">
    <location>
        <begin position="243"/>
        <end position="254"/>
    </location>
</feature>
<feature type="region of interest" description="Disordered" evidence="1">
    <location>
        <begin position="1"/>
        <end position="31"/>
    </location>
</feature>
<dbReference type="GO" id="GO:0003677">
    <property type="term" value="F:DNA binding"/>
    <property type="evidence" value="ECO:0007669"/>
    <property type="project" value="InterPro"/>
</dbReference>
<protein>
    <recommendedName>
        <fullName evidence="4">Replication factor C subunit 3</fullName>
    </recommendedName>
</protein>